<accession>A0AA48GMM0</accession>
<dbReference type="Proteomes" id="UP001238179">
    <property type="component" value="Chromosome"/>
</dbReference>
<dbReference type="InterPro" id="IPR015946">
    <property type="entry name" value="KH_dom-like_a/b"/>
</dbReference>
<dbReference type="KEGG" id="msil:METEAL_14690"/>
<dbReference type="PANTHER" id="PTHR42830:SF2">
    <property type="entry name" value="OSMC_OHR FAMILY PROTEIN"/>
    <property type="match status" value="1"/>
</dbReference>
<dbReference type="SUPFAM" id="SSF82784">
    <property type="entry name" value="OsmC-like"/>
    <property type="match status" value="1"/>
</dbReference>
<name>A0AA48GMM0_9BACT</name>
<dbReference type="PANTHER" id="PTHR42830">
    <property type="entry name" value="OSMOTICALLY INDUCIBLE FAMILY PROTEIN"/>
    <property type="match status" value="1"/>
</dbReference>
<dbReference type="AlphaFoldDB" id="A0AA48GMM0"/>
<dbReference type="Gene3D" id="3.30.300.20">
    <property type="match status" value="1"/>
</dbReference>
<proteinExistence type="predicted"/>
<dbReference type="InterPro" id="IPR036102">
    <property type="entry name" value="OsmC/Ohrsf"/>
</dbReference>
<protein>
    <submittedName>
        <fullName evidence="1">Peroxiredoxin</fullName>
    </submittedName>
</protein>
<dbReference type="Pfam" id="PF02566">
    <property type="entry name" value="OsmC"/>
    <property type="match status" value="1"/>
</dbReference>
<dbReference type="EMBL" id="AP027080">
    <property type="protein sequence ID" value="BDU72295.1"/>
    <property type="molecule type" value="Genomic_DNA"/>
</dbReference>
<gene>
    <name evidence="1" type="ORF">METEAL_14690</name>
</gene>
<dbReference type="InterPro" id="IPR052707">
    <property type="entry name" value="OsmC_Ohr_Peroxiredoxin"/>
</dbReference>
<evidence type="ECO:0000313" key="1">
    <source>
        <dbReference type="EMBL" id="BDU72295.1"/>
    </source>
</evidence>
<organism evidence="1 2">
    <name type="scientific">Mesoterricola silvestris</name>
    <dbReference type="NCBI Taxonomy" id="2927979"/>
    <lineage>
        <taxon>Bacteria</taxon>
        <taxon>Pseudomonadati</taxon>
        <taxon>Acidobacteriota</taxon>
        <taxon>Holophagae</taxon>
        <taxon>Holophagales</taxon>
        <taxon>Holophagaceae</taxon>
        <taxon>Mesoterricola</taxon>
    </lineage>
</organism>
<reference evidence="2" key="1">
    <citation type="journal article" date="2023" name="Int. J. Syst. Evol. Microbiol.">
        <title>Mesoterricola silvestris gen. nov., sp. nov., Mesoterricola sediminis sp. nov., Geothrix oryzae sp. nov., Geothrix edaphica sp. nov., Geothrix rubra sp. nov., and Geothrix limicola sp. nov., six novel members of Acidobacteriota isolated from soils.</title>
        <authorList>
            <person name="Itoh H."/>
            <person name="Sugisawa Y."/>
            <person name="Mise K."/>
            <person name="Xu Z."/>
            <person name="Kuniyasu M."/>
            <person name="Ushijima N."/>
            <person name="Kawano K."/>
            <person name="Kobayashi E."/>
            <person name="Shiratori Y."/>
            <person name="Masuda Y."/>
            <person name="Senoo K."/>
        </authorList>
    </citation>
    <scope>NUCLEOTIDE SEQUENCE [LARGE SCALE GENOMIC DNA]</scope>
    <source>
        <strain evidence="2">W79</strain>
    </source>
</reference>
<sequence length="156" mass="16930">MGKHQVRIAWKRGEAAFVDSRYSRAHEWVFDGGARVPASSSPFVVPPPLSEPTHVDPEEALVAAASSCHMLWFLSIAAGKGFVVDAYADEAVGTMGRNPKGKVAMTRIALHPEITFSGQAPTARQLRELHEASHECCMIANSLITEIVVEEPVKLP</sequence>
<dbReference type="RefSeq" id="WP_316415209.1">
    <property type="nucleotide sequence ID" value="NZ_AP027080.1"/>
</dbReference>
<keyword evidence="2" id="KW-1185">Reference proteome</keyword>
<dbReference type="InterPro" id="IPR003718">
    <property type="entry name" value="OsmC/Ohr_fam"/>
</dbReference>
<evidence type="ECO:0000313" key="2">
    <source>
        <dbReference type="Proteomes" id="UP001238179"/>
    </source>
</evidence>